<dbReference type="InterPro" id="IPR011044">
    <property type="entry name" value="Quino_amine_DH_bsu"/>
</dbReference>
<dbReference type="SUPFAM" id="SSF63825">
    <property type="entry name" value="YWTD domain"/>
    <property type="match status" value="1"/>
</dbReference>
<comment type="caution">
    <text evidence="2">The sequence shown here is derived from an EMBL/GenBank/DDBJ whole genome shotgun (WGS) entry which is preliminary data.</text>
</comment>
<name>A0A9Q0L9K6_ANAIG</name>
<feature type="signal peptide" evidence="1">
    <location>
        <begin position="1"/>
        <end position="20"/>
    </location>
</feature>
<evidence type="ECO:0000256" key="1">
    <source>
        <dbReference type="SAM" id="SignalP"/>
    </source>
</evidence>
<dbReference type="SUPFAM" id="SSF50969">
    <property type="entry name" value="YVTN repeat-like/Quinoprotein amine dehydrogenase"/>
    <property type="match status" value="1"/>
</dbReference>
<protein>
    <submittedName>
        <fullName evidence="2">Protein nirf</fullName>
    </submittedName>
</protein>
<accession>A0A9Q0L9K6</accession>
<dbReference type="SUPFAM" id="SSF51004">
    <property type="entry name" value="C-terminal (heme d1) domain of cytochrome cd1-nitrite reductase"/>
    <property type="match status" value="1"/>
</dbReference>
<dbReference type="InterPro" id="IPR015943">
    <property type="entry name" value="WD40/YVTN_repeat-like_dom_sf"/>
</dbReference>
<evidence type="ECO:0000313" key="3">
    <source>
        <dbReference type="Proteomes" id="UP001149090"/>
    </source>
</evidence>
<sequence>MKFNLLFVLSLVCCTLLVQSQITEMNSLNFTIGMDYVNAIFIDEDAGLLYFLDQRNNGDDYIWTYDRYTLDILNYTNIGVYYYPYRGIDTQNKLLYLTNYYGQFIKFDLTTMEVVSQCYLSHGIPHKVELDLVNQKAYIGDYYPYVTKVDLSSFTQESVLTLVNYFTGSVIDVDNGILYAATDSSSQNNATLHKIDLSTFTEVNSILVNSSGIARLKYGVIDSGNQMMYFGTDQYSMNIVKINLTDFTLVDSTTISSTGGCYGAGIDTTNGLAYFFSQYGNLMKLNLTSFTSTGSTYFHDAYYVPIVFDSSASNAYLGLDYADVMQINLPALTVGNRSDSIVYTEVEFLWVDEINQILYLYFGNVGGIIVKIDITSFSLVDYLVLGLYEEIDYGAIDSENGFIYIFLSTGDLDIAKIRLSNFTLDGIVTLETNLYVDMGVFDTENQILYLVIWNSTDYEEYLVKMSCPNLEIIQSFILSSDASFDDILLDSSRGYLYMLIYDYYESEYFINQYQASTFNQVGQTNLTEYNIGDWALDKTHQFIYFFDWDNYATCRINLNNMQVVDCLDITMDDCYSFFITSGDSYLFMVIDFYNSTSDEYEGALVQIQTSSNQLVSFTPFDYELFYDYESCYDPTTNYGYLIDYYSTPVTLYQLSFPPPIPNPSSSQQTLFSFFILGIMMMILGFF</sequence>
<dbReference type="AlphaFoldDB" id="A0A9Q0L9K6"/>
<organism evidence="2 3">
    <name type="scientific">Anaeramoeba ignava</name>
    <name type="common">Anaerobic marine amoeba</name>
    <dbReference type="NCBI Taxonomy" id="1746090"/>
    <lineage>
        <taxon>Eukaryota</taxon>
        <taxon>Metamonada</taxon>
        <taxon>Anaeramoebidae</taxon>
        <taxon>Anaeramoeba</taxon>
    </lineage>
</organism>
<evidence type="ECO:0000313" key="2">
    <source>
        <dbReference type="EMBL" id="KAJ5068284.1"/>
    </source>
</evidence>
<reference evidence="2" key="1">
    <citation type="submission" date="2022-10" db="EMBL/GenBank/DDBJ databases">
        <title>Novel sulphate-reducing endosymbionts in the free-living metamonad Anaeramoeba.</title>
        <authorList>
            <person name="Jerlstrom-Hultqvist J."/>
            <person name="Cepicka I."/>
            <person name="Gallot-Lavallee L."/>
            <person name="Salas-Leiva D."/>
            <person name="Curtis B.A."/>
            <person name="Zahonova K."/>
            <person name="Pipaliya S."/>
            <person name="Dacks J."/>
            <person name="Roger A.J."/>
        </authorList>
    </citation>
    <scope>NUCLEOTIDE SEQUENCE</scope>
    <source>
        <strain evidence="2">BMAN</strain>
    </source>
</reference>
<dbReference type="EMBL" id="JAPDFW010000117">
    <property type="protein sequence ID" value="KAJ5068284.1"/>
    <property type="molecule type" value="Genomic_DNA"/>
</dbReference>
<dbReference type="Gene3D" id="2.130.10.10">
    <property type="entry name" value="YVTN repeat-like/Quinoprotein amine dehydrogenase"/>
    <property type="match status" value="1"/>
</dbReference>
<dbReference type="Proteomes" id="UP001149090">
    <property type="component" value="Unassembled WGS sequence"/>
</dbReference>
<proteinExistence type="predicted"/>
<gene>
    <name evidence="2" type="ORF">M0811_12396</name>
</gene>
<feature type="chain" id="PRO_5040288738" evidence="1">
    <location>
        <begin position="21"/>
        <end position="686"/>
    </location>
</feature>
<keyword evidence="1" id="KW-0732">Signal</keyword>
<keyword evidence="3" id="KW-1185">Reference proteome</keyword>
<dbReference type="InterPro" id="IPR011048">
    <property type="entry name" value="Haem_d1_sf"/>
</dbReference>